<keyword evidence="2 4" id="KW-0547">Nucleotide-binding</keyword>
<evidence type="ECO:0000256" key="3">
    <source>
        <dbReference type="ARBA" id="ARBA00022840"/>
    </source>
</evidence>
<dbReference type="SUPFAM" id="SSF50156">
    <property type="entry name" value="PDZ domain-like"/>
    <property type="match status" value="1"/>
</dbReference>
<comment type="caution">
    <text evidence="7">The sequence shown here is derived from an EMBL/GenBank/DDBJ whole genome shotgun (WGS) entry which is preliminary data.</text>
</comment>
<evidence type="ECO:0000256" key="4">
    <source>
        <dbReference type="PROSITE-ProRule" id="PRU10141"/>
    </source>
</evidence>
<dbReference type="EMBL" id="CAUJNA010002469">
    <property type="protein sequence ID" value="CAJ1393081.1"/>
    <property type="molecule type" value="Genomic_DNA"/>
</dbReference>
<dbReference type="GO" id="GO:0004672">
    <property type="term" value="F:protein kinase activity"/>
    <property type="evidence" value="ECO:0007669"/>
    <property type="project" value="InterPro"/>
</dbReference>
<dbReference type="InterPro" id="IPR000719">
    <property type="entry name" value="Prot_kinase_dom"/>
</dbReference>
<dbReference type="Gene3D" id="1.10.510.10">
    <property type="entry name" value="Transferase(Phosphotransferase) domain 1"/>
    <property type="match status" value="1"/>
</dbReference>
<sequence length="595" mass="65464">MATRGYAAVPPSVIPEDQLCAWLERLRLTSYTGKARDWCQTMGAVSVQEILDNWKDFADSCSLKPLERRRVEKDAVAAGGESSAAPSTPSSVPAASSGTSLNNVVTMAPGSGGTYFGPPDDPKRYTMLEELGTGATATVCRCMKSDGTQFAVKSINLGKLKLQPNYQKVSDKLHREVSILFSLRHPRIVSLFDVVEGRDQLHLVMELVEGGELFDHIVQMGAFTESVARYVFIQIADGLKYIHSQDIVYRDLKPENILVDSKGSRRGLLEIKLSDFGHSKLINDGYSTALTRVGTPQYWAPEVSDPAKAAQGYNQRVDLWSLGVVLYVMLVGAYPFDGIGESIDLQIRKANVTFPNDSRKPSQYAQDLIRALIKARPQERLSIDGCLNHPWITSCGGTLSKIIKLCTEKEHAATEERLPLPVEPSKDQVEALRRDLQLWTRKFRCAATVKHGEVVANMQLGLAEEDRNKARQELQGILQHHFPGQAIGSSTRGGPTAKLATVPEERQPKKTPFRLVTHTLKVSSTDGAGLGLDPETGGMRIVQVYEKPGQPGLVVGDLIIKIDEVSLRGNPDQVEQIFGNHFGDGVLLTIKRDQR</sequence>
<dbReference type="GO" id="GO:0005524">
    <property type="term" value="F:ATP binding"/>
    <property type="evidence" value="ECO:0007669"/>
    <property type="project" value="UniProtKB-UniRule"/>
</dbReference>
<dbReference type="PANTHER" id="PTHR24347">
    <property type="entry name" value="SERINE/THREONINE-PROTEIN KINASE"/>
    <property type="match status" value="1"/>
</dbReference>
<dbReference type="Proteomes" id="UP001178507">
    <property type="component" value="Unassembled WGS sequence"/>
</dbReference>
<dbReference type="InterPro" id="IPR011009">
    <property type="entry name" value="Kinase-like_dom_sf"/>
</dbReference>
<dbReference type="InterPro" id="IPR017441">
    <property type="entry name" value="Protein_kinase_ATP_BS"/>
</dbReference>
<feature type="region of interest" description="Disordered" evidence="5">
    <location>
        <begin position="74"/>
        <end position="98"/>
    </location>
</feature>
<evidence type="ECO:0000256" key="1">
    <source>
        <dbReference type="ARBA" id="ARBA00011245"/>
    </source>
</evidence>
<evidence type="ECO:0000259" key="6">
    <source>
        <dbReference type="PROSITE" id="PS50011"/>
    </source>
</evidence>
<protein>
    <recommendedName>
        <fullName evidence="6">Protein kinase domain-containing protein</fullName>
    </recommendedName>
</protein>
<name>A0AA36IUE5_9DINO</name>
<gene>
    <name evidence="7" type="ORF">EVOR1521_LOCUS18021</name>
</gene>
<dbReference type="SUPFAM" id="SSF56112">
    <property type="entry name" value="Protein kinase-like (PK-like)"/>
    <property type="match status" value="1"/>
</dbReference>
<dbReference type="InterPro" id="IPR008271">
    <property type="entry name" value="Ser/Thr_kinase_AS"/>
</dbReference>
<dbReference type="InterPro" id="IPR036034">
    <property type="entry name" value="PDZ_sf"/>
</dbReference>
<dbReference type="PROSITE" id="PS00108">
    <property type="entry name" value="PROTEIN_KINASE_ST"/>
    <property type="match status" value="1"/>
</dbReference>
<evidence type="ECO:0000256" key="5">
    <source>
        <dbReference type="SAM" id="MobiDB-lite"/>
    </source>
</evidence>
<evidence type="ECO:0000313" key="8">
    <source>
        <dbReference type="Proteomes" id="UP001178507"/>
    </source>
</evidence>
<dbReference type="CDD" id="cd05117">
    <property type="entry name" value="STKc_CAMK"/>
    <property type="match status" value="1"/>
</dbReference>
<dbReference type="PROSITE" id="PS50011">
    <property type="entry name" value="PROTEIN_KINASE_DOM"/>
    <property type="match status" value="1"/>
</dbReference>
<organism evidence="7 8">
    <name type="scientific">Effrenium voratum</name>
    <dbReference type="NCBI Taxonomy" id="2562239"/>
    <lineage>
        <taxon>Eukaryota</taxon>
        <taxon>Sar</taxon>
        <taxon>Alveolata</taxon>
        <taxon>Dinophyceae</taxon>
        <taxon>Suessiales</taxon>
        <taxon>Symbiodiniaceae</taxon>
        <taxon>Effrenium</taxon>
    </lineage>
</organism>
<feature type="domain" description="Protein kinase" evidence="6">
    <location>
        <begin position="125"/>
        <end position="392"/>
    </location>
</feature>
<evidence type="ECO:0000313" key="7">
    <source>
        <dbReference type="EMBL" id="CAJ1393081.1"/>
    </source>
</evidence>
<feature type="binding site" evidence="4">
    <location>
        <position position="153"/>
    </location>
    <ligand>
        <name>ATP</name>
        <dbReference type="ChEBI" id="CHEBI:30616"/>
    </ligand>
</feature>
<reference evidence="7" key="1">
    <citation type="submission" date="2023-08" db="EMBL/GenBank/DDBJ databases">
        <authorList>
            <person name="Chen Y."/>
            <person name="Shah S."/>
            <person name="Dougan E. K."/>
            <person name="Thang M."/>
            <person name="Chan C."/>
        </authorList>
    </citation>
    <scope>NUCLEOTIDE SEQUENCE</scope>
</reference>
<dbReference type="PROSITE" id="PS00107">
    <property type="entry name" value="PROTEIN_KINASE_ATP"/>
    <property type="match status" value="1"/>
</dbReference>
<proteinExistence type="predicted"/>
<evidence type="ECO:0000256" key="2">
    <source>
        <dbReference type="ARBA" id="ARBA00022741"/>
    </source>
</evidence>
<accession>A0AA36IUE5</accession>
<feature type="compositionally biased region" description="Low complexity" evidence="5">
    <location>
        <begin position="76"/>
        <end position="98"/>
    </location>
</feature>
<dbReference type="SMART" id="SM00220">
    <property type="entry name" value="S_TKc"/>
    <property type="match status" value="1"/>
</dbReference>
<dbReference type="AlphaFoldDB" id="A0AA36IUE5"/>
<dbReference type="Pfam" id="PF00069">
    <property type="entry name" value="Pkinase"/>
    <property type="match status" value="1"/>
</dbReference>
<keyword evidence="8" id="KW-1185">Reference proteome</keyword>
<dbReference type="FunFam" id="1.10.510.10:FF:000571">
    <property type="entry name" value="Maternal embryonic leucine zipper kinase"/>
    <property type="match status" value="1"/>
</dbReference>
<comment type="subunit">
    <text evidence="1">Monomer.</text>
</comment>
<keyword evidence="3 4" id="KW-0067">ATP-binding</keyword>